<keyword evidence="3" id="KW-0804">Transcription</keyword>
<organism evidence="7 8">
    <name type="scientific">Methylobacterium brachythecii</name>
    <dbReference type="NCBI Taxonomy" id="1176177"/>
    <lineage>
        <taxon>Bacteria</taxon>
        <taxon>Pseudomonadati</taxon>
        <taxon>Pseudomonadota</taxon>
        <taxon>Alphaproteobacteria</taxon>
        <taxon>Hyphomicrobiales</taxon>
        <taxon>Methylobacteriaceae</taxon>
        <taxon>Methylobacterium</taxon>
    </lineage>
</organism>
<evidence type="ECO:0000256" key="1">
    <source>
        <dbReference type="ARBA" id="ARBA00023015"/>
    </source>
</evidence>
<dbReference type="Pfam" id="PF00440">
    <property type="entry name" value="TetR_N"/>
    <property type="match status" value="1"/>
</dbReference>
<reference evidence="7 8" key="3">
    <citation type="submission" date="2020-08" db="EMBL/GenBank/DDBJ databases">
        <title>Genomic Encyclopedia of Type Strains, Phase IV (KMG-IV): sequencing the most valuable type-strain genomes for metagenomic binning, comparative biology and taxonomic classification.</title>
        <authorList>
            <person name="Goeker M."/>
        </authorList>
    </citation>
    <scope>NUCLEOTIDE SEQUENCE [LARGE SCALE GENOMIC DNA]</scope>
    <source>
        <strain evidence="7 8">DSM 24105</strain>
    </source>
</reference>
<sequence>MKPTSAFIDTPAPRTDRRERILDAAETCFVRNGFHRTTMLALAKAASMSAGNFYHYFSSKEAIVLGIIERDRNRNAELWEELVKSGDQTEVYIDMVASYFTAMTRDAAILQVEIWAEATRNPAIADIVASADAKGRAWFLDTLTASAGLPERDCGDLYWAMTAMLRGMIVDRATIAEYDPKPALSRFVDMMRAGFAKGGPAD</sequence>
<evidence type="ECO:0000313" key="9">
    <source>
        <dbReference type="Proteomes" id="UP001156881"/>
    </source>
</evidence>
<keyword evidence="2 4" id="KW-0238">DNA-binding</keyword>
<proteinExistence type="predicted"/>
<dbReference type="PRINTS" id="PR00455">
    <property type="entry name" value="HTHTETR"/>
</dbReference>
<dbReference type="InterPro" id="IPR001647">
    <property type="entry name" value="HTH_TetR"/>
</dbReference>
<evidence type="ECO:0000313" key="8">
    <source>
        <dbReference type="Proteomes" id="UP000517759"/>
    </source>
</evidence>
<reference evidence="9" key="2">
    <citation type="journal article" date="2019" name="Int. J. Syst. Evol. Microbiol.">
        <title>The Global Catalogue of Microorganisms (GCM) 10K type strain sequencing project: providing services to taxonomists for standard genome sequencing and annotation.</title>
        <authorList>
            <consortium name="The Broad Institute Genomics Platform"/>
            <consortium name="The Broad Institute Genome Sequencing Center for Infectious Disease"/>
            <person name="Wu L."/>
            <person name="Ma J."/>
        </authorList>
    </citation>
    <scope>NUCLEOTIDE SEQUENCE [LARGE SCALE GENOMIC DNA]</scope>
    <source>
        <strain evidence="9">NBRC 107710</strain>
    </source>
</reference>
<dbReference type="GO" id="GO:0003677">
    <property type="term" value="F:DNA binding"/>
    <property type="evidence" value="ECO:0007669"/>
    <property type="project" value="UniProtKB-UniRule"/>
</dbReference>
<evidence type="ECO:0000256" key="4">
    <source>
        <dbReference type="PROSITE-ProRule" id="PRU00335"/>
    </source>
</evidence>
<evidence type="ECO:0000256" key="2">
    <source>
        <dbReference type="ARBA" id="ARBA00023125"/>
    </source>
</evidence>
<comment type="caution">
    <text evidence="7">The sequence shown here is derived from an EMBL/GenBank/DDBJ whole genome shotgun (WGS) entry which is preliminary data.</text>
</comment>
<dbReference type="Pfam" id="PF17940">
    <property type="entry name" value="TetR_C_31"/>
    <property type="match status" value="1"/>
</dbReference>
<feature type="domain" description="HTH tetR-type" evidence="5">
    <location>
        <begin position="15"/>
        <end position="75"/>
    </location>
</feature>
<dbReference type="PANTHER" id="PTHR47506">
    <property type="entry name" value="TRANSCRIPTIONAL REGULATORY PROTEIN"/>
    <property type="match status" value="1"/>
</dbReference>
<dbReference type="SUPFAM" id="SSF46689">
    <property type="entry name" value="Homeodomain-like"/>
    <property type="match status" value="1"/>
</dbReference>
<evidence type="ECO:0000313" key="6">
    <source>
        <dbReference type="EMBL" id="GLS44249.1"/>
    </source>
</evidence>
<dbReference type="InterPro" id="IPR009057">
    <property type="entry name" value="Homeodomain-like_sf"/>
</dbReference>
<dbReference type="InterPro" id="IPR041583">
    <property type="entry name" value="TetR_C_31"/>
</dbReference>
<dbReference type="AlphaFoldDB" id="A0A7W6F7S5"/>
<name>A0A7W6F7S5_9HYPH</name>
<evidence type="ECO:0000259" key="5">
    <source>
        <dbReference type="PROSITE" id="PS50977"/>
    </source>
</evidence>
<keyword evidence="9" id="KW-1185">Reference proteome</keyword>
<dbReference type="Proteomes" id="UP001156881">
    <property type="component" value="Unassembled WGS sequence"/>
</dbReference>
<feature type="DNA-binding region" description="H-T-H motif" evidence="4">
    <location>
        <begin position="38"/>
        <end position="57"/>
    </location>
</feature>
<dbReference type="PROSITE" id="PS50977">
    <property type="entry name" value="HTH_TETR_2"/>
    <property type="match status" value="1"/>
</dbReference>
<dbReference type="Proteomes" id="UP000517759">
    <property type="component" value="Unassembled WGS sequence"/>
</dbReference>
<reference evidence="6" key="1">
    <citation type="journal article" date="2014" name="Int. J. Syst. Evol. Microbiol.">
        <title>Complete genome of a new Firmicutes species belonging to the dominant human colonic microbiota ('Ruminococcus bicirculans') reveals two chromosomes and a selective capacity to utilize plant glucans.</title>
        <authorList>
            <consortium name="NISC Comparative Sequencing Program"/>
            <person name="Wegmann U."/>
            <person name="Louis P."/>
            <person name="Goesmann A."/>
            <person name="Henrissat B."/>
            <person name="Duncan S.H."/>
            <person name="Flint H.J."/>
        </authorList>
    </citation>
    <scope>NUCLEOTIDE SEQUENCE</scope>
    <source>
        <strain evidence="6">NBRC 107710</strain>
    </source>
</reference>
<dbReference type="PANTHER" id="PTHR47506:SF1">
    <property type="entry name" value="HTH-TYPE TRANSCRIPTIONAL REGULATOR YJDC"/>
    <property type="match status" value="1"/>
</dbReference>
<reference evidence="6" key="4">
    <citation type="submission" date="2023-01" db="EMBL/GenBank/DDBJ databases">
        <title>Draft genome sequence of Methylobacterium brachythecii strain NBRC 107710.</title>
        <authorList>
            <person name="Sun Q."/>
            <person name="Mori K."/>
        </authorList>
    </citation>
    <scope>NUCLEOTIDE SEQUENCE</scope>
    <source>
        <strain evidence="6">NBRC 107710</strain>
    </source>
</reference>
<dbReference type="RefSeq" id="WP_183506798.1">
    <property type="nucleotide sequence ID" value="NZ_BSPG01000010.1"/>
</dbReference>
<protein>
    <submittedName>
        <fullName evidence="7">AcrR family transcriptional regulator</fullName>
    </submittedName>
</protein>
<dbReference type="EMBL" id="BSPG01000010">
    <property type="protein sequence ID" value="GLS44249.1"/>
    <property type="molecule type" value="Genomic_DNA"/>
</dbReference>
<dbReference type="Gene3D" id="1.10.357.10">
    <property type="entry name" value="Tetracycline Repressor, domain 2"/>
    <property type="match status" value="1"/>
</dbReference>
<accession>A0A7W6F7S5</accession>
<gene>
    <name evidence="6" type="ORF">GCM10007884_22370</name>
    <name evidence="7" type="ORF">GGR33_003188</name>
</gene>
<dbReference type="EMBL" id="JACIDN010000005">
    <property type="protein sequence ID" value="MBB3903679.1"/>
    <property type="molecule type" value="Genomic_DNA"/>
</dbReference>
<evidence type="ECO:0000313" key="7">
    <source>
        <dbReference type="EMBL" id="MBB3903679.1"/>
    </source>
</evidence>
<evidence type="ECO:0000256" key="3">
    <source>
        <dbReference type="ARBA" id="ARBA00023163"/>
    </source>
</evidence>
<keyword evidence="1" id="KW-0805">Transcription regulation</keyword>